<dbReference type="PANTHER" id="PTHR43452">
    <property type="entry name" value="PYRUVATE DECARBOXYLASE"/>
    <property type="match status" value="1"/>
</dbReference>
<feature type="compositionally biased region" description="Low complexity" evidence="12">
    <location>
        <begin position="231"/>
        <end position="244"/>
    </location>
</feature>
<dbReference type="SUPFAM" id="SSF52518">
    <property type="entry name" value="Thiamin diphosphate-binding fold (THDP-binding)"/>
    <property type="match status" value="2"/>
</dbReference>
<dbReference type="GO" id="GO:0004737">
    <property type="term" value="F:pyruvate decarboxylase activity"/>
    <property type="evidence" value="ECO:0007669"/>
    <property type="project" value="UniProtKB-EC"/>
</dbReference>
<evidence type="ECO:0000256" key="5">
    <source>
        <dbReference type="ARBA" id="ARBA00011881"/>
    </source>
</evidence>
<dbReference type="OMA" id="ETTASWH"/>
<dbReference type="EC" id="4.1.1.1" evidence="6"/>
<comment type="cofactor">
    <cofactor evidence="2">
        <name>a metal cation</name>
        <dbReference type="ChEBI" id="CHEBI:25213"/>
    </cofactor>
</comment>
<dbReference type="Proteomes" id="UP000008022">
    <property type="component" value="Unassembled WGS sequence"/>
</dbReference>
<evidence type="ECO:0000256" key="2">
    <source>
        <dbReference type="ARBA" id="ARBA00001920"/>
    </source>
</evidence>
<reference evidence="14" key="2">
    <citation type="submission" date="2015-06" db="UniProtKB">
        <authorList>
            <consortium name="EnsemblPlants"/>
        </authorList>
    </citation>
    <scope>IDENTIFICATION</scope>
</reference>
<dbReference type="AlphaFoldDB" id="A0A0E0R0G3"/>
<evidence type="ECO:0000256" key="1">
    <source>
        <dbReference type="ARBA" id="ARBA00001041"/>
    </source>
</evidence>
<feature type="domain" description="Thiamine pyrophosphate enzyme N-terminal TPP-binding" evidence="13">
    <location>
        <begin position="24"/>
        <end position="93"/>
    </location>
</feature>
<dbReference type="GO" id="GO:0030976">
    <property type="term" value="F:thiamine pyrophosphate binding"/>
    <property type="evidence" value="ECO:0007669"/>
    <property type="project" value="InterPro"/>
</dbReference>
<evidence type="ECO:0000256" key="7">
    <source>
        <dbReference type="ARBA" id="ARBA00022723"/>
    </source>
</evidence>
<dbReference type="GO" id="GO:0000949">
    <property type="term" value="P:aromatic amino acid family catabolic process to alcohol via Ehrlich pathway"/>
    <property type="evidence" value="ECO:0007669"/>
    <property type="project" value="TreeGrafter"/>
</dbReference>
<feature type="region of interest" description="Disordered" evidence="12">
    <location>
        <begin position="231"/>
        <end position="262"/>
    </location>
</feature>
<feature type="compositionally biased region" description="Polar residues" evidence="12">
    <location>
        <begin position="253"/>
        <end position="262"/>
    </location>
</feature>
<evidence type="ECO:0000256" key="8">
    <source>
        <dbReference type="ARBA" id="ARBA00022793"/>
    </source>
</evidence>
<keyword evidence="11" id="KW-0456">Lyase</keyword>
<dbReference type="PANTHER" id="PTHR43452:SF7">
    <property type="entry name" value="PYRUVATE DECARBOXYLASE 1"/>
    <property type="match status" value="1"/>
</dbReference>
<dbReference type="InterPro" id="IPR012110">
    <property type="entry name" value="PDC/IPDC-like"/>
</dbReference>
<keyword evidence="10" id="KW-0786">Thiamine pyrophosphate</keyword>
<dbReference type="EnsemblPlants" id="ORUFI10G14190.1">
    <property type="protein sequence ID" value="ORUFI10G14190.1"/>
    <property type="gene ID" value="ORUFI10G14190"/>
</dbReference>
<keyword evidence="7" id="KW-0479">Metal-binding</keyword>
<comment type="cofactor">
    <cofactor evidence="3">
        <name>thiamine diphosphate</name>
        <dbReference type="ChEBI" id="CHEBI:58937"/>
    </cofactor>
</comment>
<evidence type="ECO:0000313" key="15">
    <source>
        <dbReference type="Proteomes" id="UP000008022"/>
    </source>
</evidence>
<comment type="subunit">
    <text evidence="5">Homotetramer.</text>
</comment>
<dbReference type="Gramene" id="ORUFI10G14190.1">
    <property type="protein sequence ID" value="ORUFI10G14190.1"/>
    <property type="gene ID" value="ORUFI10G14190"/>
</dbReference>
<feature type="region of interest" description="Disordered" evidence="12">
    <location>
        <begin position="1"/>
        <end position="20"/>
    </location>
</feature>
<evidence type="ECO:0000256" key="11">
    <source>
        <dbReference type="ARBA" id="ARBA00023239"/>
    </source>
</evidence>
<dbReference type="GO" id="GO:0046872">
    <property type="term" value="F:metal ion binding"/>
    <property type="evidence" value="ECO:0007669"/>
    <property type="project" value="UniProtKB-KW"/>
</dbReference>
<evidence type="ECO:0000256" key="10">
    <source>
        <dbReference type="ARBA" id="ARBA00023052"/>
    </source>
</evidence>
<organism evidence="14 15">
    <name type="scientific">Oryza rufipogon</name>
    <name type="common">Brownbeard rice</name>
    <name type="synonym">Asian wild rice</name>
    <dbReference type="NCBI Taxonomy" id="4529"/>
    <lineage>
        <taxon>Eukaryota</taxon>
        <taxon>Viridiplantae</taxon>
        <taxon>Streptophyta</taxon>
        <taxon>Embryophyta</taxon>
        <taxon>Tracheophyta</taxon>
        <taxon>Spermatophyta</taxon>
        <taxon>Magnoliopsida</taxon>
        <taxon>Liliopsida</taxon>
        <taxon>Poales</taxon>
        <taxon>Poaceae</taxon>
        <taxon>BOP clade</taxon>
        <taxon>Oryzoideae</taxon>
        <taxon>Oryzeae</taxon>
        <taxon>Oryzinae</taxon>
        <taxon>Oryza</taxon>
    </lineage>
</organism>
<evidence type="ECO:0000259" key="13">
    <source>
        <dbReference type="Pfam" id="PF02776"/>
    </source>
</evidence>
<dbReference type="GO" id="GO:0005829">
    <property type="term" value="C:cytosol"/>
    <property type="evidence" value="ECO:0007669"/>
    <property type="project" value="TreeGrafter"/>
</dbReference>
<comment type="similarity">
    <text evidence="4">Belongs to the TPP enzyme family.</text>
</comment>
<dbReference type="Gene3D" id="3.40.50.970">
    <property type="match status" value="2"/>
</dbReference>
<accession>A0A0E0R0G3</accession>
<dbReference type="FunFam" id="3.40.50.970:FF:000058">
    <property type="entry name" value="Putative pyruvate decarboxylase"/>
    <property type="match status" value="1"/>
</dbReference>
<dbReference type="HOGENOM" id="CLU_1063135_0_0_1"/>
<evidence type="ECO:0000313" key="14">
    <source>
        <dbReference type="EnsemblPlants" id="ORUFI10G14190.1"/>
    </source>
</evidence>
<keyword evidence="8" id="KW-0210">Decarboxylase</keyword>
<reference evidence="15" key="1">
    <citation type="submission" date="2013-06" db="EMBL/GenBank/DDBJ databases">
        <authorList>
            <person name="Zhao Q."/>
        </authorList>
    </citation>
    <scope>NUCLEOTIDE SEQUENCE</scope>
    <source>
        <strain evidence="15">cv. W1943</strain>
    </source>
</reference>
<feature type="domain" description="Thiamine pyrophosphate enzyme N-terminal TPP-binding" evidence="13">
    <location>
        <begin position="125"/>
        <end position="182"/>
    </location>
</feature>
<evidence type="ECO:0000256" key="3">
    <source>
        <dbReference type="ARBA" id="ARBA00001964"/>
    </source>
</evidence>
<comment type="catalytic activity">
    <reaction evidence="1">
        <text>a 2-oxocarboxylate + H(+) = an aldehyde + CO2</text>
        <dbReference type="Rhea" id="RHEA:11628"/>
        <dbReference type="ChEBI" id="CHEBI:15378"/>
        <dbReference type="ChEBI" id="CHEBI:16526"/>
        <dbReference type="ChEBI" id="CHEBI:17478"/>
        <dbReference type="ChEBI" id="CHEBI:35179"/>
        <dbReference type="EC" id="4.1.1.1"/>
    </reaction>
</comment>
<evidence type="ECO:0000256" key="4">
    <source>
        <dbReference type="ARBA" id="ARBA00007812"/>
    </source>
</evidence>
<dbReference type="STRING" id="4529.A0A0E0R0G3"/>
<dbReference type="Pfam" id="PF02776">
    <property type="entry name" value="TPP_enzyme_N"/>
    <property type="match status" value="2"/>
</dbReference>
<name>A0A0E0R0G3_ORYRU</name>
<evidence type="ECO:0000256" key="12">
    <source>
        <dbReference type="SAM" id="MobiDB-lite"/>
    </source>
</evidence>
<dbReference type="eggNOG" id="KOG1184">
    <property type="taxonomic scope" value="Eukaryota"/>
</dbReference>
<evidence type="ECO:0000256" key="6">
    <source>
        <dbReference type="ARBA" id="ARBA00013202"/>
    </source>
</evidence>
<evidence type="ECO:0000256" key="9">
    <source>
        <dbReference type="ARBA" id="ARBA00022842"/>
    </source>
</evidence>
<sequence>METTGGGGSPKEAVVPSAASGDTTLGRHLAHRLVQVGVSNVFAMPGDLNLTLLDHLIAEPGLHIVGCCNELNAGYAADGYAWARGVGACTVTFTVRGQLLHGRRRRSHRFWNQVTGDEAGAAFRMGVSNVFAMPGDLKLTLLDHLIAEPGLHIVGCCNELNAGYASDGYAWARGVGACIVTFTVRGQLLHGRRRRSHRFWNQVTGDEAGAAFRNQECAGAAPSLPSAVARRSGSVVVDGGSASPSSPPSPSSETTASWDRHG</sequence>
<protein>
    <recommendedName>
        <fullName evidence="6">pyruvate decarboxylase</fullName>
        <ecNumber evidence="6">4.1.1.1</ecNumber>
    </recommendedName>
</protein>
<keyword evidence="9" id="KW-0460">Magnesium</keyword>
<proteinExistence type="inferred from homology"/>
<keyword evidence="15" id="KW-1185">Reference proteome</keyword>
<dbReference type="InterPro" id="IPR012001">
    <property type="entry name" value="Thiamin_PyroP_enz_TPP-bd_dom"/>
</dbReference>
<dbReference type="InterPro" id="IPR029061">
    <property type="entry name" value="THDP-binding"/>
</dbReference>